<keyword evidence="6" id="KW-1185">Reference proteome</keyword>
<comment type="caution">
    <text evidence="3">The sequence shown here is derived from an EMBL/GenBank/DDBJ whole genome shotgun (WGS) entry which is preliminary data.</text>
</comment>
<evidence type="ECO:0000256" key="2">
    <source>
        <dbReference type="SAM" id="MobiDB-lite"/>
    </source>
</evidence>
<feature type="region of interest" description="Disordered" evidence="2">
    <location>
        <begin position="192"/>
        <end position="245"/>
    </location>
</feature>
<evidence type="ECO:0000313" key="6">
    <source>
        <dbReference type="Proteomes" id="UP001152797"/>
    </source>
</evidence>
<dbReference type="InterPro" id="IPR036770">
    <property type="entry name" value="Ankyrin_rpt-contain_sf"/>
</dbReference>
<sequence length="350" mass="38834">NSTDFVTRKRLVGWLLLAREGDDALVQPQALTAPWRPEPLCDAAAEGRLPDLRRYLHELPITWPRDEQGRTPLQLSVLHQHLPCAVRLLEAGADAEEALRECEQRDDEIDELCSALLGAFAGAESDESRLQSALKSLDPAERNVARTQLARLQGTKSEDGIDNDPDAASASTETAEGESKLGEELAASSCLYEASEASESSEKEASRRQMAQRKKRRSRRASFSGRGQLAASSRASSPSVSDSEVEVKTAEAFRNWLEDRPSMFRLSAVRCVDTGIAWDFPLTKSEKRELLLMYVAQGEKMAEESACQAMDQERRQRKSLESARAALARMRKKTCRRSKPGRRSLGGVNF</sequence>
<name>A0A9P1GJ88_9DINO</name>
<feature type="non-terminal residue" evidence="3">
    <location>
        <position position="1"/>
    </location>
</feature>
<dbReference type="PROSITE" id="PS50088">
    <property type="entry name" value="ANK_REPEAT"/>
    <property type="match status" value="1"/>
</dbReference>
<reference evidence="4" key="2">
    <citation type="submission" date="2024-04" db="EMBL/GenBank/DDBJ databases">
        <authorList>
            <person name="Chen Y."/>
            <person name="Shah S."/>
            <person name="Dougan E. K."/>
            <person name="Thang M."/>
            <person name="Chan C."/>
        </authorList>
    </citation>
    <scope>NUCLEOTIDE SEQUENCE [LARGE SCALE GENOMIC DNA]</scope>
</reference>
<dbReference type="AlphaFoldDB" id="A0A9P1GJ88"/>
<dbReference type="Gene3D" id="1.25.40.20">
    <property type="entry name" value="Ankyrin repeat-containing domain"/>
    <property type="match status" value="1"/>
</dbReference>
<dbReference type="SUPFAM" id="SSF48403">
    <property type="entry name" value="Ankyrin repeat"/>
    <property type="match status" value="1"/>
</dbReference>
<feature type="compositionally biased region" description="Basic residues" evidence="2">
    <location>
        <begin position="330"/>
        <end position="342"/>
    </location>
</feature>
<gene>
    <name evidence="3" type="ORF">C1SCF055_LOCUS40758</name>
</gene>
<dbReference type="EMBL" id="CAMXCT020006560">
    <property type="protein sequence ID" value="CAL1169346.1"/>
    <property type="molecule type" value="Genomic_DNA"/>
</dbReference>
<dbReference type="InterPro" id="IPR002110">
    <property type="entry name" value="Ankyrin_rpt"/>
</dbReference>
<evidence type="ECO:0000256" key="1">
    <source>
        <dbReference type="PROSITE-ProRule" id="PRU00023"/>
    </source>
</evidence>
<dbReference type="PROSITE" id="PS50297">
    <property type="entry name" value="ANK_REP_REGION"/>
    <property type="match status" value="1"/>
</dbReference>
<organism evidence="3">
    <name type="scientific">Cladocopium goreaui</name>
    <dbReference type="NCBI Taxonomy" id="2562237"/>
    <lineage>
        <taxon>Eukaryota</taxon>
        <taxon>Sar</taxon>
        <taxon>Alveolata</taxon>
        <taxon>Dinophyceae</taxon>
        <taxon>Suessiales</taxon>
        <taxon>Symbiodiniaceae</taxon>
        <taxon>Cladocopium</taxon>
    </lineage>
</organism>
<reference evidence="3" key="1">
    <citation type="submission" date="2022-10" db="EMBL/GenBank/DDBJ databases">
        <authorList>
            <person name="Chen Y."/>
            <person name="Dougan E. K."/>
            <person name="Chan C."/>
            <person name="Rhodes N."/>
            <person name="Thang M."/>
        </authorList>
    </citation>
    <scope>NUCLEOTIDE SEQUENCE</scope>
</reference>
<keyword evidence="1" id="KW-0040">ANK repeat</keyword>
<feature type="region of interest" description="Disordered" evidence="2">
    <location>
        <begin position="330"/>
        <end position="350"/>
    </location>
</feature>
<proteinExistence type="predicted"/>
<evidence type="ECO:0000313" key="3">
    <source>
        <dbReference type="EMBL" id="CAI4015971.1"/>
    </source>
</evidence>
<feature type="region of interest" description="Disordered" evidence="2">
    <location>
        <begin position="151"/>
        <end position="180"/>
    </location>
</feature>
<protein>
    <submittedName>
        <fullName evidence="5">Copia protein</fullName>
    </submittedName>
</protein>
<dbReference type="EMBL" id="CAMXCT030006560">
    <property type="protein sequence ID" value="CAL4803283.1"/>
    <property type="molecule type" value="Genomic_DNA"/>
</dbReference>
<feature type="compositionally biased region" description="Low complexity" evidence="2">
    <location>
        <begin position="221"/>
        <end position="242"/>
    </location>
</feature>
<evidence type="ECO:0000313" key="4">
    <source>
        <dbReference type="EMBL" id="CAL1169346.1"/>
    </source>
</evidence>
<feature type="compositionally biased region" description="Basic residues" evidence="2">
    <location>
        <begin position="210"/>
        <end position="220"/>
    </location>
</feature>
<evidence type="ECO:0000313" key="5">
    <source>
        <dbReference type="EMBL" id="CAL4803283.1"/>
    </source>
</evidence>
<feature type="repeat" description="ANK" evidence="1">
    <location>
        <begin position="68"/>
        <end position="100"/>
    </location>
</feature>
<accession>A0A9P1GJ88</accession>
<dbReference type="Proteomes" id="UP001152797">
    <property type="component" value="Unassembled WGS sequence"/>
</dbReference>
<dbReference type="EMBL" id="CAMXCT010006560">
    <property type="protein sequence ID" value="CAI4015971.1"/>
    <property type="molecule type" value="Genomic_DNA"/>
</dbReference>